<evidence type="ECO:0000256" key="23">
    <source>
        <dbReference type="PIRSR" id="PIRSR000619-1"/>
    </source>
</evidence>
<evidence type="ECO:0000256" key="20">
    <source>
        <dbReference type="ARBA" id="ARBA00023242"/>
    </source>
</evidence>
<feature type="transmembrane region" description="Helical" evidence="27">
    <location>
        <begin position="636"/>
        <end position="659"/>
    </location>
</feature>
<dbReference type="GO" id="GO:0004714">
    <property type="term" value="F:transmembrane receptor protein tyrosine kinase activity"/>
    <property type="evidence" value="ECO:0007669"/>
    <property type="project" value="UniProtKB-EC"/>
</dbReference>
<dbReference type="PANTHER" id="PTHR24416">
    <property type="entry name" value="TYROSINE-PROTEIN KINASE RECEPTOR"/>
    <property type="match status" value="1"/>
</dbReference>
<protein>
    <recommendedName>
        <fullName evidence="3 22">Receptor protein-tyrosine kinase</fullName>
        <ecNumber evidence="3 22">2.7.10.1</ecNumber>
    </recommendedName>
</protein>
<organism evidence="30 31">
    <name type="scientific">Stegastes partitus</name>
    <name type="common">bicolor damselfish</name>
    <dbReference type="NCBI Taxonomy" id="144197"/>
    <lineage>
        <taxon>Eukaryota</taxon>
        <taxon>Metazoa</taxon>
        <taxon>Chordata</taxon>
        <taxon>Craniata</taxon>
        <taxon>Vertebrata</taxon>
        <taxon>Euteleostomi</taxon>
        <taxon>Actinopterygii</taxon>
        <taxon>Neopterygii</taxon>
        <taxon>Teleostei</taxon>
        <taxon>Neoteleostei</taxon>
        <taxon>Acanthomorphata</taxon>
        <taxon>Ovalentaria</taxon>
        <taxon>Pomacentridae</taxon>
        <taxon>Stegastes</taxon>
    </lineage>
</organism>
<dbReference type="InterPro" id="IPR050122">
    <property type="entry name" value="RTK"/>
</dbReference>
<comment type="similarity">
    <text evidence="22">Belongs to the protein kinase superfamily. Tyr protein kinase family. EGF receptor subfamily.</text>
</comment>
<dbReference type="CDD" id="cd05110">
    <property type="entry name" value="PTKc_HER4"/>
    <property type="match status" value="1"/>
</dbReference>
<dbReference type="GO" id="GO:0043235">
    <property type="term" value="C:receptor complex"/>
    <property type="evidence" value="ECO:0007669"/>
    <property type="project" value="TreeGrafter"/>
</dbReference>
<dbReference type="GO" id="GO:0043066">
    <property type="term" value="P:negative regulation of apoptotic process"/>
    <property type="evidence" value="ECO:0007669"/>
    <property type="project" value="TreeGrafter"/>
</dbReference>
<evidence type="ECO:0000256" key="27">
    <source>
        <dbReference type="SAM" id="Phobius"/>
    </source>
</evidence>
<dbReference type="InterPro" id="IPR006211">
    <property type="entry name" value="Furin-like_Cys-rich_dom"/>
</dbReference>
<dbReference type="PROSITE" id="PS00109">
    <property type="entry name" value="PROTEIN_KINASE_TYR"/>
    <property type="match status" value="1"/>
</dbReference>
<feature type="binding site" evidence="24 25">
    <location>
        <position position="735"/>
    </location>
    <ligand>
        <name>ATP</name>
        <dbReference type="ChEBI" id="CHEBI:30616"/>
    </ligand>
</feature>
<evidence type="ECO:0000256" key="8">
    <source>
        <dbReference type="ARBA" id="ARBA00022729"/>
    </source>
</evidence>
<feature type="signal peptide" evidence="28">
    <location>
        <begin position="1"/>
        <end position="19"/>
    </location>
</feature>
<feature type="region of interest" description="Disordered" evidence="26">
    <location>
        <begin position="1075"/>
        <end position="1125"/>
    </location>
</feature>
<dbReference type="Proteomes" id="UP000694891">
    <property type="component" value="Unplaced"/>
</dbReference>
<evidence type="ECO:0000256" key="13">
    <source>
        <dbReference type="ARBA" id="ARBA00022843"/>
    </source>
</evidence>
<dbReference type="CDD" id="cd12092">
    <property type="entry name" value="TM_ErbB4"/>
    <property type="match status" value="1"/>
</dbReference>
<comment type="subcellular location">
    <subcellularLocation>
        <location evidence="2">Cell membrane</location>
        <topology evidence="2">Single-pass type I membrane protein</topology>
    </subcellularLocation>
    <subcellularLocation>
        <location evidence="1">Nucleus</location>
    </subcellularLocation>
</comment>
<dbReference type="InterPro" id="IPR000494">
    <property type="entry name" value="Rcpt_L-dom"/>
</dbReference>
<dbReference type="EC" id="2.7.10.1" evidence="3 22"/>
<evidence type="ECO:0000256" key="24">
    <source>
        <dbReference type="PIRSR" id="PIRSR000619-2"/>
    </source>
</evidence>
<dbReference type="GO" id="GO:0009925">
    <property type="term" value="C:basal plasma membrane"/>
    <property type="evidence" value="ECO:0007669"/>
    <property type="project" value="TreeGrafter"/>
</dbReference>
<keyword evidence="10 22" id="KW-0547">Nucleotide-binding</keyword>
<dbReference type="Gene3D" id="6.10.250.2930">
    <property type="match status" value="1"/>
</dbReference>
<evidence type="ECO:0000256" key="4">
    <source>
        <dbReference type="ARBA" id="ARBA00022475"/>
    </source>
</evidence>
<keyword evidence="19" id="KW-0325">Glycoprotein</keyword>
<keyword evidence="15 22" id="KW-0472">Membrane</keyword>
<feature type="region of interest" description="Disordered" evidence="26">
    <location>
        <begin position="1019"/>
        <end position="1039"/>
    </location>
</feature>
<dbReference type="Pfam" id="PF07714">
    <property type="entry name" value="PK_Tyr_Ser-Thr"/>
    <property type="match status" value="1"/>
</dbReference>
<dbReference type="FunFam" id="2.10.220.10:FF:000004">
    <property type="entry name" value="Receptor protein-tyrosine kinase"/>
    <property type="match status" value="1"/>
</dbReference>
<dbReference type="GO" id="GO:0005524">
    <property type="term" value="F:ATP binding"/>
    <property type="evidence" value="ECO:0007669"/>
    <property type="project" value="UniProtKB-UniRule"/>
</dbReference>
<evidence type="ECO:0000256" key="15">
    <source>
        <dbReference type="ARBA" id="ARBA00023136"/>
    </source>
</evidence>
<dbReference type="Gene3D" id="3.80.20.20">
    <property type="entry name" value="Receptor L-domain"/>
    <property type="match status" value="2"/>
</dbReference>
<evidence type="ECO:0000256" key="2">
    <source>
        <dbReference type="ARBA" id="ARBA00004251"/>
    </source>
</evidence>
<dbReference type="FunFam" id="1.10.510.10:FF:000027">
    <property type="entry name" value="Receptor protein-tyrosine kinase"/>
    <property type="match status" value="1"/>
</dbReference>
<dbReference type="GO" id="GO:0038130">
    <property type="term" value="P:ERBB4 signaling pathway"/>
    <property type="evidence" value="ECO:0007669"/>
    <property type="project" value="UniProtKB-ARBA"/>
</dbReference>
<dbReference type="InterPro" id="IPR001245">
    <property type="entry name" value="Ser-Thr/Tyr_kinase_cat_dom"/>
</dbReference>
<sequence>MKFPACVLVTLVMIRSSAAQSVCPGTENKLSTLSDLDQQYRTLKKLYENCEVVMGNLEITSIDRNRNLSFLKSIREVTGYVLVALNQFDHLPLENLRIIRGTKLYEGRYALAIFLNYRRDGYFGLRQLGLRNLTEILNGGVYVDQNKFLCHADTIHWRDIIKNPQAELLVVPSNNSNLGCRRCHRSCNGRCWGHQEDQCQTLTKTVCAEQCDGRCFGPYVSDCCHRECAGGCSGPKDTDCFACTNFNDSGACVTQCPQPFVYNPTSFQLEHNPRAKYTYGAFCVKKCPHNFVVDHSSCVRACPSNKMEVEENRIKMCIPCTDICPKVCDGIGTGSLQTAQTVDASNIEKFVNCTKINGNLIFLITGIKGDMYHGIGPLDPERLNVFRTVKEITGYLNIQSWPENMTDLSVFSSLATIGGRSLYSGISLLILKQRWISSLQFQSLDEISAGNVYIFNNSRLCFYNTVNWTSLFRTPSQKVLIRNNRDPRECTQQRMICDRMCSDDGCWGPGPDQCLSCRFFRRGRTCVESCNLFDGEVREFANGSVCLECDSQCEKMDGNTMTCLGQGPDQCVKCLHFKDGPNCVEKCPDGLQGANSFIFKYAKANNECHPCHANCTQGCVGPRLQDCVGMMDRTPLIAAGIIGGLFIIVILALSVAVYVRRKSIKKKRALRRFLETELVEPLTPSGTAPNQAQLRILKETELKRVKILGSGAFGTVYKGIWVPEGETVKIPVAIKILNEATGPKANVEFMDEALIMASMEHPHLVRLLGVCLSPTIQLVTQLMPHGCLLDYVHEHKDNIGSQLLLNWCVQIAKGMMYLEERRLVHRDLAARNVLVKSPNHIKITDFGLARLLDADEKEYNADGGKMPIKWMALECIHYRKFTHQSDVWSYGVTIWELMTFGGKPYDGIPTREIPDILEKGERLPQPPICTIDVYMVMVKCWMIDADSRPKFKELAAEFCRMARDPQRYLVIQGDDRMKLPSPNDSKFFQSLLDEEDLDDLMDAEEYLVPRGFNMATQSCTARPRVDSNRNQFGYRDGGPNLAEGSLAGAQACMNQEATGGPGPALEDQRCNGSLHKKSLSQAGGEDSGGQRYSADPTIFLGERASRGDTDEDGYMTPMKDKSSSEYLNPIEENPFVSRRKNGEIHALDNPGYHSTPNSQPKGEDEYINEPLYLNTFHSPAELGLEALRRNGLPLPTQLKVTFDNPEYWQHSLPPKSSNQGAPDGAQGGSTNPKLFYKQNGHIRPAVAENPEYMSEFSLKSGTVLPPPPYRQRNTVV</sequence>
<dbReference type="InterPro" id="IPR009030">
    <property type="entry name" value="Growth_fac_rcpt_cys_sf"/>
</dbReference>
<dbReference type="InterPro" id="IPR044912">
    <property type="entry name" value="Egfr_JX_dom"/>
</dbReference>
<keyword evidence="30" id="KW-1185">Reference proteome</keyword>
<dbReference type="FunFam" id="3.30.200.20:FF:000044">
    <property type="entry name" value="Receptor protein-tyrosine kinase"/>
    <property type="match status" value="1"/>
</dbReference>
<dbReference type="PIRSF" id="PIRSF000619">
    <property type="entry name" value="TyrPK_EGF-R"/>
    <property type="match status" value="1"/>
</dbReference>
<dbReference type="SUPFAM" id="SSF52058">
    <property type="entry name" value="L domain-like"/>
    <property type="match status" value="2"/>
</dbReference>
<evidence type="ECO:0000256" key="9">
    <source>
        <dbReference type="ARBA" id="ARBA00022737"/>
    </source>
</evidence>
<dbReference type="InterPro" id="IPR000719">
    <property type="entry name" value="Prot_kinase_dom"/>
</dbReference>
<dbReference type="Gene3D" id="3.30.200.20">
    <property type="entry name" value="Phosphorylase Kinase, domain 1"/>
    <property type="match status" value="1"/>
</dbReference>
<evidence type="ECO:0000256" key="3">
    <source>
        <dbReference type="ARBA" id="ARBA00011902"/>
    </source>
</evidence>
<dbReference type="GO" id="GO:0009966">
    <property type="term" value="P:regulation of signal transduction"/>
    <property type="evidence" value="ECO:0007669"/>
    <property type="project" value="UniProtKB-ARBA"/>
</dbReference>
<dbReference type="SUPFAM" id="SSF56112">
    <property type="entry name" value="Protein kinase-like (PK-like)"/>
    <property type="match status" value="1"/>
</dbReference>
<evidence type="ECO:0000259" key="29">
    <source>
        <dbReference type="PROSITE" id="PS50011"/>
    </source>
</evidence>
<keyword evidence="14 27" id="KW-1133">Transmembrane helix</keyword>
<dbReference type="GeneID" id="103357967"/>
<dbReference type="PROSITE" id="PS00107">
    <property type="entry name" value="PROTEIN_KINASE_ATP"/>
    <property type="match status" value="1"/>
</dbReference>
<keyword evidence="7 27" id="KW-0812">Transmembrane</keyword>
<evidence type="ECO:0000256" key="1">
    <source>
        <dbReference type="ARBA" id="ARBA00004123"/>
    </source>
</evidence>
<evidence type="ECO:0000256" key="14">
    <source>
        <dbReference type="ARBA" id="ARBA00022989"/>
    </source>
</evidence>
<dbReference type="FunFam" id="3.80.20.20:FF:000004">
    <property type="entry name" value="Receptor protein-tyrosine kinase"/>
    <property type="match status" value="1"/>
</dbReference>
<evidence type="ECO:0000256" key="25">
    <source>
        <dbReference type="PROSITE-ProRule" id="PRU10141"/>
    </source>
</evidence>
<dbReference type="SMART" id="SM00219">
    <property type="entry name" value="TyrKc"/>
    <property type="match status" value="1"/>
</dbReference>
<dbReference type="InterPro" id="IPR049328">
    <property type="entry name" value="TM_ErbB1"/>
</dbReference>
<keyword evidence="17" id="KW-1015">Disulfide bond</keyword>
<keyword evidence="11 22" id="KW-0418">Kinase</keyword>
<dbReference type="PANTHER" id="PTHR24416:SF90">
    <property type="entry name" value="RECEPTOR TYROSINE-PROTEIN KINASE ERBB-4"/>
    <property type="match status" value="1"/>
</dbReference>
<dbReference type="GO" id="GO:0008284">
    <property type="term" value="P:positive regulation of cell population proliferation"/>
    <property type="evidence" value="ECO:0007669"/>
    <property type="project" value="TreeGrafter"/>
</dbReference>
<dbReference type="InterPro" id="IPR011009">
    <property type="entry name" value="Kinase-like_dom_sf"/>
</dbReference>
<name>A0A9Y4N3U9_9TELE</name>
<evidence type="ECO:0000313" key="30">
    <source>
        <dbReference type="Proteomes" id="UP000694891"/>
    </source>
</evidence>
<evidence type="ECO:0000256" key="21">
    <source>
        <dbReference type="ARBA" id="ARBA00051243"/>
    </source>
</evidence>
<keyword evidence="4" id="KW-1003">Cell membrane</keyword>
<evidence type="ECO:0000256" key="18">
    <source>
        <dbReference type="ARBA" id="ARBA00023170"/>
    </source>
</evidence>
<dbReference type="SMART" id="SM00261">
    <property type="entry name" value="FU"/>
    <property type="match status" value="5"/>
</dbReference>
<comment type="catalytic activity">
    <reaction evidence="21">
        <text>L-tyrosyl-[protein] + ATP = O-phospho-L-tyrosyl-[protein] + ADP + H(+)</text>
        <dbReference type="Rhea" id="RHEA:10596"/>
        <dbReference type="Rhea" id="RHEA-COMP:10136"/>
        <dbReference type="Rhea" id="RHEA-COMP:20101"/>
        <dbReference type="ChEBI" id="CHEBI:15378"/>
        <dbReference type="ChEBI" id="CHEBI:30616"/>
        <dbReference type="ChEBI" id="CHEBI:46858"/>
        <dbReference type="ChEBI" id="CHEBI:61978"/>
        <dbReference type="ChEBI" id="CHEBI:456216"/>
        <dbReference type="EC" id="2.7.10.1"/>
    </reaction>
</comment>
<evidence type="ECO:0000256" key="26">
    <source>
        <dbReference type="SAM" id="MobiDB-lite"/>
    </source>
</evidence>
<evidence type="ECO:0000313" key="31">
    <source>
        <dbReference type="RefSeq" id="XP_008280963.1"/>
    </source>
</evidence>
<dbReference type="FunFam" id="2.10.220.10:FF:000001">
    <property type="entry name" value="Receptor protein-tyrosine kinase"/>
    <property type="match status" value="1"/>
</dbReference>
<dbReference type="PROSITE" id="PS50011">
    <property type="entry name" value="PROTEIN_KINASE_DOM"/>
    <property type="match status" value="1"/>
</dbReference>
<evidence type="ECO:0000256" key="12">
    <source>
        <dbReference type="ARBA" id="ARBA00022840"/>
    </source>
</evidence>
<evidence type="ECO:0000256" key="5">
    <source>
        <dbReference type="ARBA" id="ARBA00022553"/>
    </source>
</evidence>
<keyword evidence="9" id="KW-0677">Repeat</keyword>
<keyword evidence="6 22" id="KW-0808">Transferase</keyword>
<gene>
    <name evidence="31" type="primary">LOC103357967</name>
</gene>
<dbReference type="InterPro" id="IPR016245">
    <property type="entry name" value="Tyr_kinase_EGF/ERB/XmrK_rcpt"/>
</dbReference>
<dbReference type="InterPro" id="IPR036941">
    <property type="entry name" value="Rcpt_L-dom_sf"/>
</dbReference>
<dbReference type="Gene3D" id="1.10.510.10">
    <property type="entry name" value="Transferase(Phosphotransferase) domain 1"/>
    <property type="match status" value="1"/>
</dbReference>
<feature type="active site" description="Proton acceptor" evidence="23">
    <location>
        <position position="827"/>
    </location>
</feature>
<evidence type="ECO:0000256" key="7">
    <source>
        <dbReference type="ARBA" id="ARBA00022692"/>
    </source>
</evidence>
<reference evidence="31" key="1">
    <citation type="submission" date="2025-08" db="UniProtKB">
        <authorList>
            <consortium name="RefSeq"/>
        </authorList>
    </citation>
    <scope>IDENTIFICATION</scope>
</reference>
<feature type="binding site" evidence="24">
    <location>
        <begin position="708"/>
        <end position="716"/>
    </location>
    <ligand>
        <name>ATP</name>
        <dbReference type="ChEBI" id="CHEBI:30616"/>
    </ligand>
</feature>
<dbReference type="Gene3D" id="2.10.220.10">
    <property type="entry name" value="Hormone Receptor, Insulin-like Growth Factor Receptor 1, Chain A, domain 2"/>
    <property type="match status" value="3"/>
</dbReference>
<evidence type="ECO:0000256" key="6">
    <source>
        <dbReference type="ARBA" id="ARBA00022679"/>
    </source>
</evidence>
<evidence type="ECO:0000256" key="22">
    <source>
        <dbReference type="PIRNR" id="PIRNR000619"/>
    </source>
</evidence>
<dbReference type="SUPFAM" id="SSF57184">
    <property type="entry name" value="Growth factor receptor domain"/>
    <property type="match status" value="2"/>
</dbReference>
<keyword evidence="13" id="KW-0832">Ubl conjugation</keyword>
<evidence type="ECO:0000256" key="11">
    <source>
        <dbReference type="ARBA" id="ARBA00022777"/>
    </source>
</evidence>
<evidence type="ECO:0000256" key="16">
    <source>
        <dbReference type="ARBA" id="ARBA00023137"/>
    </source>
</evidence>
<keyword evidence="12 22" id="KW-0067">ATP-binding</keyword>
<keyword evidence="5" id="KW-0597">Phosphoprotein</keyword>
<dbReference type="InterPro" id="IPR006212">
    <property type="entry name" value="Furin_repeat"/>
</dbReference>
<dbReference type="InterPro" id="IPR008266">
    <property type="entry name" value="Tyr_kinase_AS"/>
</dbReference>
<keyword evidence="18 22" id="KW-0675">Receptor</keyword>
<dbReference type="InterPro" id="IPR032778">
    <property type="entry name" value="GF_recep_IV"/>
</dbReference>
<dbReference type="InterPro" id="IPR020635">
    <property type="entry name" value="Tyr_kinase_cat_dom"/>
</dbReference>
<dbReference type="AlphaFoldDB" id="A0A9Y4N3U9"/>
<dbReference type="Pfam" id="PF01030">
    <property type="entry name" value="Recep_L_domain"/>
    <property type="match status" value="2"/>
</dbReference>
<keyword evidence="16 22" id="KW-0829">Tyrosine-protein kinase</keyword>
<evidence type="ECO:0000256" key="10">
    <source>
        <dbReference type="ARBA" id="ARBA00022741"/>
    </source>
</evidence>
<dbReference type="Pfam" id="PF00757">
    <property type="entry name" value="Furin-like"/>
    <property type="match status" value="1"/>
</dbReference>
<proteinExistence type="inferred from homology"/>
<dbReference type="InterPro" id="IPR017441">
    <property type="entry name" value="Protein_kinase_ATP_BS"/>
</dbReference>
<dbReference type="Pfam" id="PF21314">
    <property type="entry name" value="TM_ErbB1"/>
    <property type="match status" value="1"/>
</dbReference>
<feature type="region of interest" description="Disordered" evidence="26">
    <location>
        <begin position="1207"/>
        <end position="1238"/>
    </location>
</feature>
<dbReference type="FunFam" id="3.80.20.20:FF:000003">
    <property type="entry name" value="Receptor protein-tyrosine kinase"/>
    <property type="match status" value="1"/>
</dbReference>
<dbReference type="GO" id="GO:0005154">
    <property type="term" value="F:epidermal growth factor receptor binding"/>
    <property type="evidence" value="ECO:0007669"/>
    <property type="project" value="TreeGrafter"/>
</dbReference>
<dbReference type="RefSeq" id="XP_008280963.1">
    <property type="nucleotide sequence ID" value="XM_008282741.1"/>
</dbReference>
<dbReference type="GO" id="GO:0022008">
    <property type="term" value="P:neurogenesis"/>
    <property type="evidence" value="ECO:0007669"/>
    <property type="project" value="TreeGrafter"/>
</dbReference>
<evidence type="ECO:0000256" key="28">
    <source>
        <dbReference type="SAM" id="SignalP"/>
    </source>
</evidence>
<keyword evidence="20" id="KW-0539">Nucleus</keyword>
<accession>A0A9Y4N3U9</accession>
<dbReference type="GO" id="GO:0005634">
    <property type="term" value="C:nucleus"/>
    <property type="evidence" value="ECO:0007669"/>
    <property type="project" value="UniProtKB-SubCell"/>
</dbReference>
<evidence type="ECO:0000256" key="19">
    <source>
        <dbReference type="ARBA" id="ARBA00023180"/>
    </source>
</evidence>
<feature type="domain" description="Protein kinase" evidence="29">
    <location>
        <begin position="702"/>
        <end position="969"/>
    </location>
</feature>
<keyword evidence="8 28" id="KW-0732">Signal</keyword>
<dbReference type="CDD" id="cd00064">
    <property type="entry name" value="FU"/>
    <property type="match status" value="3"/>
</dbReference>
<dbReference type="PRINTS" id="PR00109">
    <property type="entry name" value="TYRKINASE"/>
</dbReference>
<evidence type="ECO:0000256" key="17">
    <source>
        <dbReference type="ARBA" id="ARBA00023157"/>
    </source>
</evidence>
<feature type="chain" id="PRO_5041350132" description="Receptor protein-tyrosine kinase" evidence="28">
    <location>
        <begin position="20"/>
        <end position="1276"/>
    </location>
</feature>
<dbReference type="Pfam" id="PF14843">
    <property type="entry name" value="GF_recep_IV"/>
    <property type="match status" value="1"/>
</dbReference>